<dbReference type="PANTHER" id="PTHR42770">
    <property type="entry name" value="AMINO ACID TRANSPORTER-RELATED"/>
    <property type="match status" value="1"/>
</dbReference>
<keyword evidence="11" id="KW-1185">Reference proteome</keyword>
<dbReference type="AlphaFoldDB" id="A0A918XGZ2"/>
<comment type="subcellular location">
    <subcellularLocation>
        <location evidence="1">Cell membrane</location>
        <topology evidence="1">Multi-pass membrane protein</topology>
    </subcellularLocation>
</comment>
<dbReference type="Proteomes" id="UP000644693">
    <property type="component" value="Unassembled WGS sequence"/>
</dbReference>
<feature type="transmembrane region" description="Helical" evidence="9">
    <location>
        <begin position="164"/>
        <end position="185"/>
    </location>
</feature>
<name>A0A918XGZ2_9GAMM</name>
<feature type="transmembrane region" description="Helical" evidence="9">
    <location>
        <begin position="391"/>
        <end position="409"/>
    </location>
</feature>
<protein>
    <recommendedName>
        <fullName evidence="3">Arginine/agmatine antiporter</fullName>
    </recommendedName>
</protein>
<gene>
    <name evidence="10" type="ORF">GCM10007053_14700</name>
</gene>
<feature type="transmembrane region" description="Helical" evidence="9">
    <location>
        <begin position="101"/>
        <end position="120"/>
    </location>
</feature>
<evidence type="ECO:0000313" key="11">
    <source>
        <dbReference type="Proteomes" id="UP000644693"/>
    </source>
</evidence>
<feature type="transmembrane region" description="Helical" evidence="9">
    <location>
        <begin position="248"/>
        <end position="274"/>
    </location>
</feature>
<feature type="transmembrane region" description="Helical" evidence="9">
    <location>
        <begin position="20"/>
        <end position="42"/>
    </location>
</feature>
<evidence type="ECO:0000256" key="5">
    <source>
        <dbReference type="ARBA" id="ARBA00022692"/>
    </source>
</evidence>
<keyword evidence="5 9" id="KW-0812">Transmembrane</keyword>
<feature type="transmembrane region" description="Helical" evidence="9">
    <location>
        <begin position="206"/>
        <end position="228"/>
    </location>
</feature>
<evidence type="ECO:0000256" key="7">
    <source>
        <dbReference type="ARBA" id="ARBA00023136"/>
    </source>
</evidence>
<feature type="transmembrane region" description="Helical" evidence="9">
    <location>
        <begin position="330"/>
        <end position="353"/>
    </location>
</feature>
<dbReference type="PANTHER" id="PTHR42770:SF18">
    <property type="entry name" value="ARGININE_AGMATINE ANTIPORTER"/>
    <property type="match status" value="1"/>
</dbReference>
<feature type="transmembrane region" description="Helical" evidence="9">
    <location>
        <begin position="295"/>
        <end position="318"/>
    </location>
</feature>
<evidence type="ECO:0000256" key="3">
    <source>
        <dbReference type="ARBA" id="ARBA00021069"/>
    </source>
</evidence>
<evidence type="ECO:0000313" key="10">
    <source>
        <dbReference type="EMBL" id="GHD31540.1"/>
    </source>
</evidence>
<evidence type="ECO:0000256" key="2">
    <source>
        <dbReference type="ARBA" id="ARBA00008220"/>
    </source>
</evidence>
<comment type="caution">
    <text evidence="10">The sequence shown here is derived from an EMBL/GenBank/DDBJ whole genome shotgun (WGS) entry which is preliminary data.</text>
</comment>
<proteinExistence type="inferred from homology"/>
<accession>A0A918XGZ2</accession>
<organism evidence="10 11">
    <name type="scientific">Parahalioglobus pacificus</name>
    <dbReference type="NCBI Taxonomy" id="930806"/>
    <lineage>
        <taxon>Bacteria</taxon>
        <taxon>Pseudomonadati</taxon>
        <taxon>Pseudomonadota</taxon>
        <taxon>Gammaproteobacteria</taxon>
        <taxon>Cellvibrionales</taxon>
        <taxon>Halieaceae</taxon>
        <taxon>Parahalioglobus</taxon>
    </lineage>
</organism>
<comment type="function">
    <text evidence="8">Major component of the acid-resistance (AR) system allowing enteric pathogens to survive the acidic environment in the stomach. Exchanges extracellular arginine for its intracellular decarboxylation product agmatine (Agm) thereby expelling intracellular protons. Probably undergoes several conformational states in order to translocate the substrate across the membrane; keeps the substrate accessible to only 1 side of the membrane at a time by opening and closing 3 membrane-internal gates.</text>
</comment>
<dbReference type="Pfam" id="PF13520">
    <property type="entry name" value="AA_permease_2"/>
    <property type="match status" value="1"/>
</dbReference>
<feature type="transmembrane region" description="Helical" evidence="9">
    <location>
        <begin position="72"/>
        <end position="95"/>
    </location>
</feature>
<dbReference type="PIRSF" id="PIRSF006060">
    <property type="entry name" value="AA_transporter"/>
    <property type="match status" value="1"/>
</dbReference>
<evidence type="ECO:0000256" key="1">
    <source>
        <dbReference type="ARBA" id="ARBA00004651"/>
    </source>
</evidence>
<dbReference type="InterPro" id="IPR050367">
    <property type="entry name" value="APC_superfamily"/>
</dbReference>
<keyword evidence="4" id="KW-1003">Cell membrane</keyword>
<dbReference type="GO" id="GO:0005886">
    <property type="term" value="C:plasma membrane"/>
    <property type="evidence" value="ECO:0007669"/>
    <property type="project" value="UniProtKB-SubCell"/>
</dbReference>
<feature type="transmembrane region" description="Helical" evidence="9">
    <location>
        <begin position="365"/>
        <end position="385"/>
    </location>
</feature>
<keyword evidence="6 9" id="KW-1133">Transmembrane helix</keyword>
<evidence type="ECO:0000256" key="4">
    <source>
        <dbReference type="ARBA" id="ARBA00022475"/>
    </source>
</evidence>
<keyword evidence="7 9" id="KW-0472">Membrane</keyword>
<dbReference type="InterPro" id="IPR002293">
    <property type="entry name" value="AA/rel_permease1"/>
</dbReference>
<dbReference type="EMBL" id="BMYM01000001">
    <property type="protein sequence ID" value="GHD31540.1"/>
    <property type="molecule type" value="Genomic_DNA"/>
</dbReference>
<feature type="transmembrane region" description="Helical" evidence="9">
    <location>
        <begin position="127"/>
        <end position="152"/>
    </location>
</feature>
<dbReference type="Gene3D" id="1.20.1740.10">
    <property type="entry name" value="Amino acid/polyamine transporter I"/>
    <property type="match status" value="1"/>
</dbReference>
<evidence type="ECO:0000256" key="6">
    <source>
        <dbReference type="ARBA" id="ARBA00022989"/>
    </source>
</evidence>
<comment type="similarity">
    <text evidence="2">Belongs to the amino acid-polyamine-organocation (APC) superfamily. Basic amino acid/polyamine antiporter (APA) (TC 2.A.3.2) family.</text>
</comment>
<reference evidence="10" key="2">
    <citation type="submission" date="2020-09" db="EMBL/GenBank/DDBJ databases">
        <authorList>
            <person name="Sun Q."/>
            <person name="Kim S."/>
        </authorList>
    </citation>
    <scope>NUCLEOTIDE SEQUENCE</scope>
    <source>
        <strain evidence="10">KCTC 23430</strain>
    </source>
</reference>
<reference evidence="10" key="1">
    <citation type="journal article" date="2014" name="Int. J. Syst. Evol. Microbiol.">
        <title>Complete genome sequence of Corynebacterium casei LMG S-19264T (=DSM 44701T), isolated from a smear-ripened cheese.</title>
        <authorList>
            <consortium name="US DOE Joint Genome Institute (JGI-PGF)"/>
            <person name="Walter F."/>
            <person name="Albersmeier A."/>
            <person name="Kalinowski J."/>
            <person name="Ruckert C."/>
        </authorList>
    </citation>
    <scope>NUCLEOTIDE SEQUENCE</scope>
    <source>
        <strain evidence="10">KCTC 23430</strain>
    </source>
</reference>
<sequence>MIGNGVFLLPALLAPYGTYSLLGWLCAGLGTLFIAFTLGGLARMMPRLGGPYAYSRAAFGDTTGYLVGWGHWVSYVTATSAGAVAFTGYLAFFIQPLSDNPLLSGLTAVSIIWLITLVNLRGVRDVGVVQLATTIVKLLPLLLVALGGFLIGDITAVEARNPEQLSMPAMIATLVMITMWAYVGIENVTIPADDVIEPRKTIPRALIVGALSATVVYVLATSGAMALVPADVLAASTYPFADAASVLVGASGAALVSAGALVSIAGALNGNVLATAQLSRAIAKDDLFPTVFEPLNISGVPASGLIVSSLLATVLIGMNYTRGLVAAFELLILVSTLATLLPYAVSALAAIALRRAPGTGEIEATEGPATVVALIALLFSLFAIAGSGWDVALYGLGLLLLGLPVRYLSRSRS</sequence>
<evidence type="ECO:0000256" key="8">
    <source>
        <dbReference type="ARBA" id="ARBA00045636"/>
    </source>
</evidence>
<dbReference type="GO" id="GO:0022857">
    <property type="term" value="F:transmembrane transporter activity"/>
    <property type="evidence" value="ECO:0007669"/>
    <property type="project" value="InterPro"/>
</dbReference>
<evidence type="ECO:0000256" key="9">
    <source>
        <dbReference type="SAM" id="Phobius"/>
    </source>
</evidence>